<dbReference type="PANTHER" id="PTHR43229">
    <property type="entry name" value="NODULATION PROTEIN J"/>
    <property type="match status" value="1"/>
</dbReference>
<feature type="transmembrane region" description="Helical" evidence="5">
    <location>
        <begin position="125"/>
        <end position="156"/>
    </location>
</feature>
<evidence type="ECO:0000313" key="7">
    <source>
        <dbReference type="EMBL" id="QDY86749.1"/>
    </source>
</evidence>
<feature type="transmembrane region" description="Helical" evidence="5">
    <location>
        <begin position="286"/>
        <end position="304"/>
    </location>
</feature>
<feature type="transmembrane region" description="Helical" evidence="5">
    <location>
        <begin position="17"/>
        <end position="36"/>
    </location>
</feature>
<dbReference type="InterPro" id="IPR013525">
    <property type="entry name" value="ABC2_TM"/>
</dbReference>
<evidence type="ECO:0000313" key="8">
    <source>
        <dbReference type="Proteomes" id="UP000318927"/>
    </source>
</evidence>
<sequence length="313" mass="36066">MNALLNRLFKIFFKRKLSVIFTLLTPLIIIFVYILVLKNNFNKNSDDFLSKLSYGITIDTNSLEFIRERMYSMADQFFVCGLLATTSFTIPFSLCKTMIDDKDKEIINDFSSSPIKSWKIRYSYIIFNILANLMITTFIFAIAIIYICITGSIIFVKPIKIFFIYLISILGVISSSLLAVNIFWNVKKDWIFSAVLMPVSVISGFAIGAYMPVSLFPDFIESIFNLIPASGLSISMRNVLMDDSFKEITSKLNELTNGSFTNYQIFIDLFSIKGNLFGKYFDYRMFTLYSSVFTILFASIILLFELKHKRRVK</sequence>
<keyword evidence="8" id="KW-1185">Reference proteome</keyword>
<keyword evidence="4 5" id="KW-0472">Membrane</keyword>
<evidence type="ECO:0000256" key="1">
    <source>
        <dbReference type="ARBA" id="ARBA00004141"/>
    </source>
</evidence>
<dbReference type="EMBL" id="CP042295">
    <property type="protein sequence ID" value="QDY86749.1"/>
    <property type="molecule type" value="Genomic_DNA"/>
</dbReference>
<organism evidence="7 8">
    <name type="scientific">Mycoplasma anserisalpingitidis</name>
    <dbReference type="NCBI Taxonomy" id="519450"/>
    <lineage>
        <taxon>Bacteria</taxon>
        <taxon>Bacillati</taxon>
        <taxon>Mycoplasmatota</taxon>
        <taxon>Mollicutes</taxon>
        <taxon>Mycoplasmataceae</taxon>
        <taxon>Mycoplasma</taxon>
    </lineage>
</organism>
<dbReference type="AlphaFoldDB" id="A0A5B8JX15"/>
<feature type="transmembrane region" description="Helical" evidence="5">
    <location>
        <begin position="191"/>
        <end position="211"/>
    </location>
</feature>
<protein>
    <recommendedName>
        <fullName evidence="6">ABC-2 type transporter transmembrane domain-containing protein</fullName>
    </recommendedName>
</protein>
<accession>A0A5B8JX15</accession>
<feature type="transmembrane region" description="Helical" evidence="5">
    <location>
        <begin position="162"/>
        <end position="184"/>
    </location>
</feature>
<evidence type="ECO:0000259" key="6">
    <source>
        <dbReference type="Pfam" id="PF12698"/>
    </source>
</evidence>
<dbReference type="InterPro" id="IPR051784">
    <property type="entry name" value="Nod_factor_ABC_transporter"/>
</dbReference>
<gene>
    <name evidence="7" type="ORF">FRW55_01035</name>
</gene>
<name>A0A5B8JX15_9MOLU</name>
<evidence type="ECO:0000256" key="3">
    <source>
        <dbReference type="ARBA" id="ARBA00022989"/>
    </source>
</evidence>
<keyword evidence="3 5" id="KW-1133">Transmembrane helix</keyword>
<evidence type="ECO:0000256" key="2">
    <source>
        <dbReference type="ARBA" id="ARBA00022692"/>
    </source>
</evidence>
<proteinExistence type="predicted"/>
<dbReference type="OrthoDB" id="400853at2"/>
<reference evidence="7 8" key="1">
    <citation type="journal article" date="2019" name="Microbiol. Resour. Announc.">
        <title>Complete Genome Sequences of Three Mycoplasma anserisalpingitis (Mycoplasma sp. 1220) Strains.</title>
        <authorList>
            <person name="Grozner D."/>
            <person name="Forro B."/>
            <person name="Kovacs A.B."/>
            <person name="Marton S."/>
            <person name="Banyai K."/>
            <person name="Kreizinger Z."/>
            <person name="Sulyok K.M."/>
            <person name="Gyuranecz M."/>
        </authorList>
    </citation>
    <scope>NUCLEOTIDE SEQUENCE [LARGE SCALE GENOMIC DNA]</scope>
    <source>
        <strain evidence="7 8">ATCC:BAA-2147</strain>
    </source>
</reference>
<keyword evidence="2 5" id="KW-0812">Transmembrane</keyword>
<dbReference type="PANTHER" id="PTHR43229:SF2">
    <property type="entry name" value="NODULATION PROTEIN J"/>
    <property type="match status" value="1"/>
</dbReference>
<evidence type="ECO:0000256" key="5">
    <source>
        <dbReference type="SAM" id="Phobius"/>
    </source>
</evidence>
<feature type="transmembrane region" description="Helical" evidence="5">
    <location>
        <begin position="76"/>
        <end position="95"/>
    </location>
</feature>
<comment type="subcellular location">
    <subcellularLocation>
        <location evidence="1">Membrane</location>
        <topology evidence="1">Multi-pass membrane protein</topology>
    </subcellularLocation>
</comment>
<dbReference type="RefSeq" id="WP_146368364.1">
    <property type="nucleotide sequence ID" value="NZ_CP042295.1"/>
</dbReference>
<dbReference type="Pfam" id="PF12698">
    <property type="entry name" value="ABC2_membrane_3"/>
    <property type="match status" value="1"/>
</dbReference>
<evidence type="ECO:0000256" key="4">
    <source>
        <dbReference type="ARBA" id="ARBA00023136"/>
    </source>
</evidence>
<dbReference type="Proteomes" id="UP000318927">
    <property type="component" value="Chromosome"/>
</dbReference>
<feature type="domain" description="ABC-2 type transporter transmembrane" evidence="6">
    <location>
        <begin position="55"/>
        <end position="289"/>
    </location>
</feature>
<dbReference type="KEGG" id="mans:FRW55_01035"/>